<feature type="domain" description="Methyl-accepting transducer" evidence="6">
    <location>
        <begin position="173"/>
        <end position="409"/>
    </location>
</feature>
<dbReference type="InterPro" id="IPR004090">
    <property type="entry name" value="Chemotax_Me-accpt_rcpt"/>
</dbReference>
<evidence type="ECO:0000256" key="5">
    <source>
        <dbReference type="PROSITE-ProRule" id="PRU00284"/>
    </source>
</evidence>
<dbReference type="RefSeq" id="WP_252951887.1">
    <property type="nucleotide sequence ID" value="NZ_JAFIRR010000023.1"/>
</dbReference>
<dbReference type="SMART" id="SM00086">
    <property type="entry name" value="PAC"/>
    <property type="match status" value="1"/>
</dbReference>
<dbReference type="CDD" id="cd00130">
    <property type="entry name" value="PAS"/>
    <property type="match status" value="1"/>
</dbReference>
<dbReference type="InterPro" id="IPR013655">
    <property type="entry name" value="PAS_fold_3"/>
</dbReference>
<feature type="domain" description="PAC" evidence="7">
    <location>
        <begin position="98"/>
        <end position="150"/>
    </location>
</feature>
<keyword evidence="10" id="KW-1185">Reference proteome</keyword>
<dbReference type="InterPro" id="IPR000727">
    <property type="entry name" value="T_SNARE_dom"/>
</dbReference>
<evidence type="ECO:0000256" key="2">
    <source>
        <dbReference type="ARBA" id="ARBA00022519"/>
    </source>
</evidence>
<dbReference type="Gene3D" id="3.30.450.20">
    <property type="entry name" value="PAS domain"/>
    <property type="match status" value="1"/>
</dbReference>
<dbReference type="SMART" id="SM00283">
    <property type="entry name" value="MA"/>
    <property type="match status" value="1"/>
</dbReference>
<dbReference type="InterPro" id="IPR004089">
    <property type="entry name" value="MCPsignal_dom"/>
</dbReference>
<dbReference type="PROSITE" id="PS50113">
    <property type="entry name" value="PAC"/>
    <property type="match status" value="1"/>
</dbReference>
<comment type="subcellular location">
    <subcellularLocation>
        <location evidence="1">Cell inner membrane</location>
        <topology evidence="1">Multi-pass membrane protein</topology>
    </subcellularLocation>
</comment>
<dbReference type="Proteomes" id="UP001523392">
    <property type="component" value="Unassembled WGS sequence"/>
</dbReference>
<dbReference type="PANTHER" id="PTHR32089:SF112">
    <property type="entry name" value="LYSOZYME-LIKE PROTEIN-RELATED"/>
    <property type="match status" value="1"/>
</dbReference>
<evidence type="ECO:0000259" key="8">
    <source>
        <dbReference type="PROSITE" id="PS50192"/>
    </source>
</evidence>
<dbReference type="Pfam" id="PF00015">
    <property type="entry name" value="MCPsignal"/>
    <property type="match status" value="1"/>
</dbReference>
<evidence type="ECO:0000256" key="3">
    <source>
        <dbReference type="ARBA" id="ARBA00023224"/>
    </source>
</evidence>
<evidence type="ECO:0000259" key="6">
    <source>
        <dbReference type="PROSITE" id="PS50111"/>
    </source>
</evidence>
<evidence type="ECO:0000256" key="1">
    <source>
        <dbReference type="ARBA" id="ARBA00004429"/>
    </source>
</evidence>
<keyword evidence="2" id="KW-1003">Cell membrane</keyword>
<evidence type="ECO:0000259" key="7">
    <source>
        <dbReference type="PROSITE" id="PS50113"/>
    </source>
</evidence>
<dbReference type="InterPro" id="IPR000014">
    <property type="entry name" value="PAS"/>
</dbReference>
<dbReference type="PRINTS" id="PR00260">
    <property type="entry name" value="CHEMTRNSDUCR"/>
</dbReference>
<dbReference type="SUPFAM" id="SSF58104">
    <property type="entry name" value="Methyl-accepting chemotaxis protein (MCP) signaling domain"/>
    <property type="match status" value="1"/>
</dbReference>
<feature type="domain" description="T-SNARE coiled-coil homology" evidence="8">
    <location>
        <begin position="325"/>
        <end position="387"/>
    </location>
</feature>
<sequence>MSFFSSARMRDLREKAEWLEVLSGCAGVGLWDAILHEGDAMHPKARWTWSAEFRRLLGFASAAEFPDVVQSWSDRLHPEDAAPTFAAFDKALATGNRYDVTYRLKVKDGSYRWFRATGGVILDENRKPRRACGSLVDVHAARLAETGQKQSTRAIAERFEAEIMASVGAVAAAAERLEQDALAMNGAADTTSRRALEVAEAAGTTSSNVSSVAAATEQVTASIREIGQQVTRSSSATSTATGQAQDATEVVRSLVTDVQRIGDVVKLISDIAGQPNLLALNATIEAARAGEAGKGFAVVASEVKALAAQTARATEEITARIGAVQGATGDVARAIEAVAATIGELNEVAAAIAAAVEEQGATTAEIARNVQQAAAGTGEVTASIRAVNGAASETGQVSGRIAEAARDLAGQAAQMRGKVDGFLGQLRAA</sequence>
<dbReference type="PROSITE" id="PS50111">
    <property type="entry name" value="CHEMOTAXIS_TRANSDUC_2"/>
    <property type="match status" value="1"/>
</dbReference>
<proteinExistence type="inferred from homology"/>
<dbReference type="PROSITE" id="PS50192">
    <property type="entry name" value="T_SNARE"/>
    <property type="match status" value="1"/>
</dbReference>
<keyword evidence="2" id="KW-0997">Cell inner membrane</keyword>
<comment type="similarity">
    <text evidence="4">Belongs to the methyl-accepting chemotaxis (MCP) protein family.</text>
</comment>
<dbReference type="InterPro" id="IPR001610">
    <property type="entry name" value="PAC"/>
</dbReference>
<evidence type="ECO:0000313" key="9">
    <source>
        <dbReference type="EMBL" id="MCO6415289.1"/>
    </source>
</evidence>
<name>A0ABT1D220_9PROT</name>
<comment type="caution">
    <text evidence="9">The sequence shown here is derived from an EMBL/GenBank/DDBJ whole genome shotgun (WGS) entry which is preliminary data.</text>
</comment>
<evidence type="ECO:0000313" key="10">
    <source>
        <dbReference type="Proteomes" id="UP001523392"/>
    </source>
</evidence>
<dbReference type="Pfam" id="PF08447">
    <property type="entry name" value="PAS_3"/>
    <property type="match status" value="1"/>
</dbReference>
<dbReference type="EMBL" id="JAFIRR010000023">
    <property type="protein sequence ID" value="MCO6415289.1"/>
    <property type="molecule type" value="Genomic_DNA"/>
</dbReference>
<protein>
    <submittedName>
        <fullName evidence="9">Methyl-accepting chemotaxis protein</fullName>
    </submittedName>
</protein>
<dbReference type="InterPro" id="IPR035965">
    <property type="entry name" value="PAS-like_dom_sf"/>
</dbReference>
<accession>A0ABT1D220</accession>
<keyword evidence="2" id="KW-0472">Membrane</keyword>
<dbReference type="InterPro" id="IPR000700">
    <property type="entry name" value="PAS-assoc_C"/>
</dbReference>
<keyword evidence="3 5" id="KW-0807">Transducer</keyword>
<dbReference type="SUPFAM" id="SSF55785">
    <property type="entry name" value="PYP-like sensor domain (PAS domain)"/>
    <property type="match status" value="1"/>
</dbReference>
<evidence type="ECO:0000256" key="4">
    <source>
        <dbReference type="ARBA" id="ARBA00029447"/>
    </source>
</evidence>
<gene>
    <name evidence="9" type="ORF">JYK14_03740</name>
</gene>
<organism evidence="9 10">
    <name type="scientific">Siccirubricoccus soli</name>
    <dbReference type="NCBI Taxonomy" id="2899147"/>
    <lineage>
        <taxon>Bacteria</taxon>
        <taxon>Pseudomonadati</taxon>
        <taxon>Pseudomonadota</taxon>
        <taxon>Alphaproteobacteria</taxon>
        <taxon>Acetobacterales</taxon>
        <taxon>Roseomonadaceae</taxon>
        <taxon>Siccirubricoccus</taxon>
    </lineage>
</organism>
<dbReference type="Gene3D" id="1.10.287.950">
    <property type="entry name" value="Methyl-accepting chemotaxis protein"/>
    <property type="match status" value="1"/>
</dbReference>
<dbReference type="PANTHER" id="PTHR32089">
    <property type="entry name" value="METHYL-ACCEPTING CHEMOTAXIS PROTEIN MCPB"/>
    <property type="match status" value="1"/>
</dbReference>
<reference evidence="9 10" key="1">
    <citation type="submission" date="2021-12" db="EMBL/GenBank/DDBJ databases">
        <title>Siccirubricoccus leaddurans sp. nov., a high concentration Zn2+ tolerance bacterium.</title>
        <authorList>
            <person name="Cao Y."/>
        </authorList>
    </citation>
    <scope>NUCLEOTIDE SEQUENCE [LARGE SCALE GENOMIC DNA]</scope>
    <source>
        <strain evidence="9 10">KC 17139</strain>
    </source>
</reference>